<protein>
    <recommendedName>
        <fullName evidence="2">RNase NYN domain-containing protein</fullName>
    </recommendedName>
</protein>
<sequence>MSDEDQSHLSSSYILLDWTTCSASDSSVVCIDTSFDQKSKSPTKCLIEQRSPTSCIIIPDSEESEDDIIQIVSTSIHEQKKEGSTSVVTTASNQDDCKSDCDAELKELSLEGEVTLPCTPSERNSKRRRIGSYQPDDCPCPCDEQLTSTPLAGSAIAPKKPSEPTVTPITVRYERIRAELSATKKETKKLITGQEELQEEMQRFREEMTNKRKREEEEEKKAASVPVNVKTDQCDSMLRPVVIDGSNVAMSHGNQKIFSCKGIALCIQFFQQRGHTNISALVPLHRKTADAARSCPIRDAHILDELESKGLLSYTPSRTLNGRRLTPYDDRMMLQLACRNGGVIVSNDNYRDLMGESAQFKCVIENRLIMFTFVGDNFMVPEDPHGRYGPLLSEVLRRAEKAPLRSMVNSALYNRRAPLEQLKHQWQHRFY</sequence>
<feature type="compositionally biased region" description="Basic and acidic residues" evidence="1">
    <location>
        <begin position="206"/>
        <end position="222"/>
    </location>
</feature>
<dbReference type="EnsemblMetazoa" id="XM_030977852">
    <property type="protein sequence ID" value="XP_030833712"/>
    <property type="gene ID" value="LOC115918423"/>
</dbReference>
<feature type="region of interest" description="Disordered" evidence="1">
    <location>
        <begin position="206"/>
        <end position="226"/>
    </location>
</feature>
<evidence type="ECO:0000259" key="2">
    <source>
        <dbReference type="Pfam" id="PF11977"/>
    </source>
</evidence>
<dbReference type="GO" id="GO:0036464">
    <property type="term" value="C:cytoplasmic ribonucleoprotein granule"/>
    <property type="evidence" value="ECO:0000318"/>
    <property type="project" value="GO_Central"/>
</dbReference>
<dbReference type="CDD" id="cd18719">
    <property type="entry name" value="PIN_Zc3h12a-N4BP1-like"/>
    <property type="match status" value="1"/>
</dbReference>
<dbReference type="FunFam" id="3.40.50.11980:FF:000001">
    <property type="entry name" value="ZC3H12A isoform 1"/>
    <property type="match status" value="1"/>
</dbReference>
<dbReference type="InterPro" id="IPR021869">
    <property type="entry name" value="RNase_Zc3h12_NYN"/>
</dbReference>
<feature type="domain" description="RNase NYN" evidence="2">
    <location>
        <begin position="238"/>
        <end position="393"/>
    </location>
</feature>
<dbReference type="KEGG" id="spu:115918423"/>
<reference evidence="4" key="1">
    <citation type="submission" date="2015-02" db="EMBL/GenBank/DDBJ databases">
        <title>Genome sequencing for Strongylocentrotus purpuratus.</title>
        <authorList>
            <person name="Murali S."/>
            <person name="Liu Y."/>
            <person name="Vee V."/>
            <person name="English A."/>
            <person name="Wang M."/>
            <person name="Skinner E."/>
            <person name="Han Y."/>
            <person name="Muzny D.M."/>
            <person name="Worley K.C."/>
            <person name="Gibbs R.A."/>
        </authorList>
    </citation>
    <scope>NUCLEOTIDE SEQUENCE</scope>
</reference>
<accession>A0A7M7NB44</accession>
<dbReference type="GeneID" id="115918423"/>
<evidence type="ECO:0000313" key="3">
    <source>
        <dbReference type="EnsemblMetazoa" id="XP_030833712"/>
    </source>
</evidence>
<dbReference type="Gene3D" id="3.40.50.11980">
    <property type="match status" value="1"/>
</dbReference>
<name>A0A7M7NB44_STRPU</name>
<dbReference type="PANTHER" id="PTHR12876:SF35">
    <property type="entry name" value="LD08718P-RELATED"/>
    <property type="match status" value="1"/>
</dbReference>
<dbReference type="InParanoid" id="A0A7M7NB44"/>
<dbReference type="GO" id="GO:0004521">
    <property type="term" value="F:RNA endonuclease activity"/>
    <property type="evidence" value="ECO:0000318"/>
    <property type="project" value="GO_Central"/>
</dbReference>
<dbReference type="AlphaFoldDB" id="A0A7M7NB44"/>
<reference evidence="3" key="2">
    <citation type="submission" date="2021-01" db="UniProtKB">
        <authorList>
            <consortium name="EnsemblMetazoa"/>
        </authorList>
    </citation>
    <scope>IDENTIFICATION</scope>
</reference>
<dbReference type="Proteomes" id="UP000007110">
    <property type="component" value="Unassembled WGS sequence"/>
</dbReference>
<dbReference type="PANTHER" id="PTHR12876">
    <property type="entry name" value="N4BP1-RELATED"/>
    <property type="match status" value="1"/>
</dbReference>
<evidence type="ECO:0000256" key="1">
    <source>
        <dbReference type="SAM" id="MobiDB-lite"/>
    </source>
</evidence>
<keyword evidence="4" id="KW-1185">Reference proteome</keyword>
<dbReference type="OrthoDB" id="392925at2759"/>
<dbReference type="RefSeq" id="XP_030833712.1">
    <property type="nucleotide sequence ID" value="XM_030977852.1"/>
</dbReference>
<dbReference type="InterPro" id="IPR051101">
    <property type="entry name" value="ZC3H12/N4BP1_RNase_Reg"/>
</dbReference>
<proteinExistence type="predicted"/>
<dbReference type="Pfam" id="PF11977">
    <property type="entry name" value="RNase_Zc3h12a"/>
    <property type="match status" value="1"/>
</dbReference>
<dbReference type="GO" id="GO:0005634">
    <property type="term" value="C:nucleus"/>
    <property type="evidence" value="ECO:0000318"/>
    <property type="project" value="GO_Central"/>
</dbReference>
<organism evidence="3 4">
    <name type="scientific">Strongylocentrotus purpuratus</name>
    <name type="common">Purple sea urchin</name>
    <dbReference type="NCBI Taxonomy" id="7668"/>
    <lineage>
        <taxon>Eukaryota</taxon>
        <taxon>Metazoa</taxon>
        <taxon>Echinodermata</taxon>
        <taxon>Eleutherozoa</taxon>
        <taxon>Echinozoa</taxon>
        <taxon>Echinoidea</taxon>
        <taxon>Euechinoidea</taxon>
        <taxon>Echinacea</taxon>
        <taxon>Camarodonta</taxon>
        <taxon>Echinidea</taxon>
        <taxon>Strongylocentrotidae</taxon>
        <taxon>Strongylocentrotus</taxon>
    </lineage>
</organism>
<evidence type="ECO:0000313" key="4">
    <source>
        <dbReference type="Proteomes" id="UP000007110"/>
    </source>
</evidence>
<dbReference type="GO" id="GO:0003729">
    <property type="term" value="F:mRNA binding"/>
    <property type="evidence" value="ECO:0000318"/>
    <property type="project" value="GO_Central"/>
</dbReference>